<dbReference type="PROSITE" id="PS50110">
    <property type="entry name" value="RESPONSE_REGULATORY"/>
    <property type="match status" value="1"/>
</dbReference>
<dbReference type="InterPro" id="IPR001789">
    <property type="entry name" value="Sig_transdc_resp-reg_receiver"/>
</dbReference>
<dbReference type="RefSeq" id="WP_380596904.1">
    <property type="nucleotide sequence ID" value="NZ_JBHSDU010000003.1"/>
</dbReference>
<gene>
    <name evidence="5" type="ORF">ACFPN2_12350</name>
</gene>
<dbReference type="SUPFAM" id="SSF52172">
    <property type="entry name" value="CheY-like"/>
    <property type="match status" value="1"/>
</dbReference>
<evidence type="ECO:0000256" key="1">
    <source>
        <dbReference type="ARBA" id="ARBA00022553"/>
    </source>
</evidence>
<organism evidence="5 6">
    <name type="scientific">Steroidobacter flavus</name>
    <dbReference type="NCBI Taxonomy" id="1842136"/>
    <lineage>
        <taxon>Bacteria</taxon>
        <taxon>Pseudomonadati</taxon>
        <taxon>Pseudomonadota</taxon>
        <taxon>Gammaproteobacteria</taxon>
        <taxon>Steroidobacterales</taxon>
        <taxon>Steroidobacteraceae</taxon>
        <taxon>Steroidobacter</taxon>
    </lineage>
</organism>
<feature type="domain" description="Response regulatory" evidence="4">
    <location>
        <begin position="4"/>
        <end position="120"/>
    </location>
</feature>
<dbReference type="PANTHER" id="PTHR44591">
    <property type="entry name" value="STRESS RESPONSE REGULATOR PROTEIN 1"/>
    <property type="match status" value="1"/>
</dbReference>
<keyword evidence="6" id="KW-1185">Reference proteome</keyword>
<feature type="transmembrane region" description="Helical" evidence="3">
    <location>
        <begin position="230"/>
        <end position="252"/>
    </location>
</feature>
<dbReference type="InterPro" id="IPR050595">
    <property type="entry name" value="Bact_response_regulator"/>
</dbReference>
<evidence type="ECO:0000313" key="6">
    <source>
        <dbReference type="Proteomes" id="UP001595904"/>
    </source>
</evidence>
<evidence type="ECO:0000256" key="3">
    <source>
        <dbReference type="SAM" id="Phobius"/>
    </source>
</evidence>
<dbReference type="Proteomes" id="UP001595904">
    <property type="component" value="Unassembled WGS sequence"/>
</dbReference>
<dbReference type="EMBL" id="JBHSDU010000003">
    <property type="protein sequence ID" value="MFC4309874.1"/>
    <property type="molecule type" value="Genomic_DNA"/>
</dbReference>
<keyword evidence="3" id="KW-1133">Transmembrane helix</keyword>
<dbReference type="PANTHER" id="PTHR44591:SF23">
    <property type="entry name" value="CHEY SUBFAMILY"/>
    <property type="match status" value="1"/>
</dbReference>
<feature type="modified residue" description="4-aspartylphosphate" evidence="2">
    <location>
        <position position="53"/>
    </location>
</feature>
<dbReference type="CDD" id="cd00156">
    <property type="entry name" value="REC"/>
    <property type="match status" value="1"/>
</dbReference>
<evidence type="ECO:0000259" key="4">
    <source>
        <dbReference type="PROSITE" id="PS50110"/>
    </source>
</evidence>
<protein>
    <submittedName>
        <fullName evidence="5">Response regulator</fullName>
    </submittedName>
</protein>
<dbReference type="Gene3D" id="3.40.50.2300">
    <property type="match status" value="1"/>
</dbReference>
<dbReference type="Pfam" id="PF00072">
    <property type="entry name" value="Response_reg"/>
    <property type="match status" value="1"/>
</dbReference>
<dbReference type="SMART" id="SM00448">
    <property type="entry name" value="REC"/>
    <property type="match status" value="1"/>
</dbReference>
<reference evidence="6" key="1">
    <citation type="journal article" date="2019" name="Int. J. Syst. Evol. Microbiol.">
        <title>The Global Catalogue of Microorganisms (GCM) 10K type strain sequencing project: providing services to taxonomists for standard genome sequencing and annotation.</title>
        <authorList>
            <consortium name="The Broad Institute Genomics Platform"/>
            <consortium name="The Broad Institute Genome Sequencing Center for Infectious Disease"/>
            <person name="Wu L."/>
            <person name="Ma J."/>
        </authorList>
    </citation>
    <scope>NUCLEOTIDE SEQUENCE [LARGE SCALE GENOMIC DNA]</scope>
    <source>
        <strain evidence="6">CGMCC 1.10759</strain>
    </source>
</reference>
<sequence length="451" mass="48610">MSKRALIVDDSRSARVILSRMLEGYGLEVDSSESAEAGLEFLRQARPDVIFMDHLMPGMDGFQAIQAIKGNPDTATIPVVMYTSQEGELYVSQARALGAVGVLPKTVKHSDVSRVLYQLRLLPERREPRVAAVAAVAHQEGSAAVQIEPARPSGGDVESMIRNAVTPLLKEQSAEMRRFMLASLEAFARRIAPEGRPATVPAQTPIPPAAEQVQPAEMQTQTIVVRQSRWPLVAGVAAIALVPTLVLALFYTKELETTKALRSAVTTLQTTIDGQQAQLTTLQKSIQSGQMVMATAAKPDNVTAEVVPYGEAPLSGARLERLRDMLGQLRANGFKGKVKIATFVGEFCLTGNGIEGYSMATDELPVKKCDLVGNPFEDSLPSAQRQSLAFANLVSSLRPDGGLTVEVAHEGRRPSVPYPTADQLARMSAGEWNRIAAQNNRVEFATQPAGS</sequence>
<evidence type="ECO:0000256" key="2">
    <source>
        <dbReference type="PROSITE-ProRule" id="PRU00169"/>
    </source>
</evidence>
<dbReference type="InterPro" id="IPR011006">
    <property type="entry name" value="CheY-like_superfamily"/>
</dbReference>
<keyword evidence="3" id="KW-0472">Membrane</keyword>
<name>A0ABV8SQK3_9GAMM</name>
<accession>A0ABV8SQK3</accession>
<proteinExistence type="predicted"/>
<keyword evidence="3" id="KW-0812">Transmembrane</keyword>
<comment type="caution">
    <text evidence="5">The sequence shown here is derived from an EMBL/GenBank/DDBJ whole genome shotgun (WGS) entry which is preliminary data.</text>
</comment>
<evidence type="ECO:0000313" key="5">
    <source>
        <dbReference type="EMBL" id="MFC4309874.1"/>
    </source>
</evidence>
<keyword evidence="1 2" id="KW-0597">Phosphoprotein</keyword>